<sequence length="212" mass="23322">MTTERHVVATEQRQSANRVPDDDLLDAARSCVLAVGVRRTTLAEVARTASVSRMTLYRRFPDVRSMLVALMTREFGTLLGDAMDHAKHASTNRERLVLATVESVRRLVTDPIMRTVLDVDAEMMIPYVVRRVGSTQRNAERFIRGLVDAGHADGSVREGDGATQARALLLLSQSYVFSLRIAVSTEEGITESGLLDELAHTLDSSLRPTEAG</sequence>
<dbReference type="Gene3D" id="1.10.357.10">
    <property type="entry name" value="Tetracycline Repressor, domain 2"/>
    <property type="match status" value="1"/>
</dbReference>
<evidence type="ECO:0000259" key="4">
    <source>
        <dbReference type="PROSITE" id="PS50977"/>
    </source>
</evidence>
<evidence type="ECO:0000256" key="1">
    <source>
        <dbReference type="ARBA" id="ARBA00023125"/>
    </source>
</evidence>
<dbReference type="GO" id="GO:0003700">
    <property type="term" value="F:DNA-binding transcription factor activity"/>
    <property type="evidence" value="ECO:0007669"/>
    <property type="project" value="TreeGrafter"/>
</dbReference>
<evidence type="ECO:0000256" key="2">
    <source>
        <dbReference type="PROSITE-ProRule" id="PRU00335"/>
    </source>
</evidence>
<organism evidence="5 6">
    <name type="scientific">Tamaricihabitans halophyticus</name>
    <dbReference type="NCBI Taxonomy" id="1262583"/>
    <lineage>
        <taxon>Bacteria</taxon>
        <taxon>Bacillati</taxon>
        <taxon>Actinomycetota</taxon>
        <taxon>Actinomycetes</taxon>
        <taxon>Pseudonocardiales</taxon>
        <taxon>Pseudonocardiaceae</taxon>
        <taxon>Tamaricihabitans</taxon>
    </lineage>
</organism>
<dbReference type="InterPro" id="IPR001647">
    <property type="entry name" value="HTH_TetR"/>
</dbReference>
<comment type="caution">
    <text evidence="5">The sequence shown here is derived from an EMBL/GenBank/DDBJ whole genome shotgun (WGS) entry which is preliminary data.</text>
</comment>
<reference evidence="5 6" key="1">
    <citation type="submission" date="2019-03" db="EMBL/GenBank/DDBJ databases">
        <title>Genomic Encyclopedia of Type Strains, Phase IV (KMG-IV): sequencing the most valuable type-strain genomes for metagenomic binning, comparative biology and taxonomic classification.</title>
        <authorList>
            <person name="Goeker M."/>
        </authorList>
    </citation>
    <scope>NUCLEOTIDE SEQUENCE [LARGE SCALE GENOMIC DNA]</scope>
    <source>
        <strain evidence="5 6">DSM 45765</strain>
    </source>
</reference>
<dbReference type="OrthoDB" id="3267320at2"/>
<feature type="domain" description="HTH tetR-type" evidence="4">
    <location>
        <begin position="18"/>
        <end position="78"/>
    </location>
</feature>
<dbReference type="RefSeq" id="WP_132875109.1">
    <property type="nucleotide sequence ID" value="NZ_SLXQ01000001.1"/>
</dbReference>
<dbReference type="Proteomes" id="UP000294911">
    <property type="component" value="Unassembled WGS sequence"/>
</dbReference>
<dbReference type="PANTHER" id="PTHR30055">
    <property type="entry name" value="HTH-TYPE TRANSCRIPTIONAL REGULATOR RUTR"/>
    <property type="match status" value="1"/>
</dbReference>
<dbReference type="InterPro" id="IPR009057">
    <property type="entry name" value="Homeodomain-like_sf"/>
</dbReference>
<accession>A0A4V2SUZ9</accession>
<keyword evidence="1 2" id="KW-0238">DNA-binding</keyword>
<evidence type="ECO:0000256" key="3">
    <source>
        <dbReference type="SAM" id="MobiDB-lite"/>
    </source>
</evidence>
<dbReference type="AlphaFoldDB" id="A0A4V2SUZ9"/>
<keyword evidence="6" id="KW-1185">Reference proteome</keyword>
<dbReference type="Gene3D" id="1.10.10.60">
    <property type="entry name" value="Homeodomain-like"/>
    <property type="match status" value="1"/>
</dbReference>
<name>A0A4V2SUZ9_9PSEU</name>
<dbReference type="EMBL" id="SLXQ01000001">
    <property type="protein sequence ID" value="TCP56516.1"/>
    <property type="molecule type" value="Genomic_DNA"/>
</dbReference>
<dbReference type="PROSITE" id="PS50977">
    <property type="entry name" value="HTH_TETR_2"/>
    <property type="match status" value="1"/>
</dbReference>
<dbReference type="PANTHER" id="PTHR30055:SF153">
    <property type="entry name" value="HTH-TYPE TRANSCRIPTIONAL REPRESSOR RV3405C"/>
    <property type="match status" value="1"/>
</dbReference>
<dbReference type="InterPro" id="IPR050109">
    <property type="entry name" value="HTH-type_TetR-like_transc_reg"/>
</dbReference>
<dbReference type="SUPFAM" id="SSF46689">
    <property type="entry name" value="Homeodomain-like"/>
    <property type="match status" value="1"/>
</dbReference>
<proteinExistence type="predicted"/>
<feature type="region of interest" description="Disordered" evidence="3">
    <location>
        <begin position="1"/>
        <end position="20"/>
    </location>
</feature>
<feature type="DNA-binding region" description="H-T-H motif" evidence="2">
    <location>
        <begin position="41"/>
        <end position="60"/>
    </location>
</feature>
<protein>
    <submittedName>
        <fullName evidence="5">TetR family transcriptional regulator</fullName>
    </submittedName>
</protein>
<gene>
    <name evidence="5" type="ORF">EV191_101459</name>
</gene>
<evidence type="ECO:0000313" key="6">
    <source>
        <dbReference type="Proteomes" id="UP000294911"/>
    </source>
</evidence>
<evidence type="ECO:0000313" key="5">
    <source>
        <dbReference type="EMBL" id="TCP56516.1"/>
    </source>
</evidence>
<dbReference type="GO" id="GO:0000976">
    <property type="term" value="F:transcription cis-regulatory region binding"/>
    <property type="evidence" value="ECO:0007669"/>
    <property type="project" value="TreeGrafter"/>
</dbReference>
<dbReference type="Pfam" id="PF00440">
    <property type="entry name" value="TetR_N"/>
    <property type="match status" value="1"/>
</dbReference>